<dbReference type="CDD" id="cd08547">
    <property type="entry name" value="Type_II_cohesin"/>
    <property type="match status" value="1"/>
</dbReference>
<keyword evidence="6" id="KW-0472">Membrane</keyword>
<dbReference type="Proteomes" id="UP000634668">
    <property type="component" value="Unassembled WGS sequence"/>
</dbReference>
<reference evidence="8" key="1">
    <citation type="journal article" date="2014" name="Int. J. Syst. Evol. Microbiol.">
        <title>Complete genome sequence of Corynebacterium casei LMG S-19264T (=DSM 44701T), isolated from a smear-ripened cheese.</title>
        <authorList>
            <consortium name="US DOE Joint Genome Institute (JGI-PGF)"/>
            <person name="Walter F."/>
            <person name="Albersmeier A."/>
            <person name="Kalinowski J."/>
            <person name="Ruckert C."/>
        </authorList>
    </citation>
    <scope>NUCLEOTIDE SEQUENCE</scope>
    <source>
        <strain evidence="8">KCTC 12113</strain>
    </source>
</reference>
<dbReference type="GO" id="GO:0005886">
    <property type="term" value="C:plasma membrane"/>
    <property type="evidence" value="ECO:0007669"/>
    <property type="project" value="TreeGrafter"/>
</dbReference>
<evidence type="ECO:0000259" key="7">
    <source>
        <dbReference type="PROSITE" id="PS50093"/>
    </source>
</evidence>
<dbReference type="InterPro" id="IPR013783">
    <property type="entry name" value="Ig-like_fold"/>
</dbReference>
<dbReference type="SMART" id="SM00089">
    <property type="entry name" value="PKD"/>
    <property type="match status" value="4"/>
</dbReference>
<dbReference type="EMBL" id="BMWP01000010">
    <property type="protein sequence ID" value="GGW32916.1"/>
    <property type="molecule type" value="Genomic_DNA"/>
</dbReference>
<keyword evidence="3" id="KW-0732">Signal</keyword>
<dbReference type="Gene3D" id="2.60.40.10">
    <property type="entry name" value="Immunoglobulins"/>
    <property type="match status" value="5"/>
</dbReference>
<gene>
    <name evidence="8" type="ORF">GCM10007383_17340</name>
</gene>
<comment type="caution">
    <text evidence="8">The sequence shown here is derived from an EMBL/GenBank/DDBJ whole genome shotgun (WGS) entry which is preliminary data.</text>
</comment>
<dbReference type="PANTHER" id="PTHR46730">
    <property type="entry name" value="POLYCYSTIN-1"/>
    <property type="match status" value="1"/>
</dbReference>
<feature type="domain" description="PKD" evidence="7">
    <location>
        <begin position="737"/>
        <end position="818"/>
    </location>
</feature>
<evidence type="ECO:0000256" key="5">
    <source>
        <dbReference type="ARBA" id="ARBA00022989"/>
    </source>
</evidence>
<evidence type="ECO:0000256" key="1">
    <source>
        <dbReference type="ARBA" id="ARBA00004141"/>
    </source>
</evidence>
<dbReference type="SUPFAM" id="SSF49299">
    <property type="entry name" value="PKD domain"/>
    <property type="match status" value="4"/>
</dbReference>
<dbReference type="NCBIfam" id="TIGR04183">
    <property type="entry name" value="Por_Secre_tail"/>
    <property type="match status" value="1"/>
</dbReference>
<name>A0A918IVK4_9FLAO</name>
<dbReference type="InterPro" id="IPR008965">
    <property type="entry name" value="CBM2/CBM3_carb-bd_dom_sf"/>
</dbReference>
<reference evidence="8" key="2">
    <citation type="submission" date="2020-09" db="EMBL/GenBank/DDBJ databases">
        <authorList>
            <person name="Sun Q."/>
            <person name="Kim S."/>
        </authorList>
    </citation>
    <scope>NUCLEOTIDE SEQUENCE</scope>
    <source>
        <strain evidence="8">KCTC 12113</strain>
    </source>
</reference>
<dbReference type="GO" id="GO:0006816">
    <property type="term" value="P:calcium ion transport"/>
    <property type="evidence" value="ECO:0007669"/>
    <property type="project" value="TreeGrafter"/>
</dbReference>
<dbReference type="Pfam" id="PF16403">
    <property type="entry name" value="Bact_surface_Ig-like"/>
    <property type="match status" value="1"/>
</dbReference>
<proteinExistence type="predicted"/>
<dbReference type="Pfam" id="PF18962">
    <property type="entry name" value="Por_Secre_tail"/>
    <property type="match status" value="1"/>
</dbReference>
<evidence type="ECO:0000313" key="9">
    <source>
        <dbReference type="Proteomes" id="UP000634668"/>
    </source>
</evidence>
<dbReference type="Gene3D" id="2.60.40.740">
    <property type="match status" value="1"/>
</dbReference>
<dbReference type="InterPro" id="IPR026444">
    <property type="entry name" value="Secre_tail"/>
</dbReference>
<keyword evidence="2" id="KW-0812">Transmembrane</keyword>
<comment type="subcellular location">
    <subcellularLocation>
        <location evidence="1">Membrane</location>
        <topology evidence="1">Multi-pass membrane protein</topology>
    </subcellularLocation>
</comment>
<accession>A0A918IVK4</accession>
<keyword evidence="4" id="KW-0677">Repeat</keyword>
<dbReference type="PANTHER" id="PTHR46730:SF1">
    <property type="entry name" value="PLAT DOMAIN-CONTAINING PROTEIN"/>
    <property type="match status" value="1"/>
</dbReference>
<feature type="domain" description="PKD" evidence="7">
    <location>
        <begin position="827"/>
        <end position="908"/>
    </location>
</feature>
<dbReference type="InterPro" id="IPR035986">
    <property type="entry name" value="PKD_dom_sf"/>
</dbReference>
<protein>
    <recommendedName>
        <fullName evidence="7">PKD domain-containing protein</fullName>
    </recommendedName>
</protein>
<keyword evidence="5" id="KW-1133">Transmembrane helix</keyword>
<dbReference type="RefSeq" id="WP_026812935.1">
    <property type="nucleotide sequence ID" value="NZ_BMWP01000010.1"/>
</dbReference>
<dbReference type="CDD" id="cd00146">
    <property type="entry name" value="PKD"/>
    <property type="match status" value="4"/>
</dbReference>
<dbReference type="Pfam" id="PF18911">
    <property type="entry name" value="PKD_4"/>
    <property type="match status" value="4"/>
</dbReference>
<dbReference type="InterPro" id="IPR032179">
    <property type="entry name" value="Cry22Aa_Ig-like"/>
</dbReference>
<evidence type="ECO:0000256" key="3">
    <source>
        <dbReference type="ARBA" id="ARBA00022729"/>
    </source>
</evidence>
<evidence type="ECO:0000256" key="2">
    <source>
        <dbReference type="ARBA" id="ARBA00022692"/>
    </source>
</evidence>
<organism evidence="8 9">
    <name type="scientific">Arenibacter certesii</name>
    <dbReference type="NCBI Taxonomy" id="228955"/>
    <lineage>
        <taxon>Bacteria</taxon>
        <taxon>Pseudomonadati</taxon>
        <taxon>Bacteroidota</taxon>
        <taxon>Flavobacteriia</taxon>
        <taxon>Flavobacteriales</taxon>
        <taxon>Flavobacteriaceae</taxon>
        <taxon>Arenibacter</taxon>
    </lineage>
</organism>
<sequence>MGELLHKLTGYLLPIYLVQSIKLKSKVVIILIFSLTSSLTGQVQISTSPTSLSVELNQAFSVTVAVETSQFVDAAEVHMSFDSNIIEVTSVNIPQASPFPVPIIQPNFNNAIGVINYAGGTFSSFPNADFVFLEIQFTAKALGKTNLEFLDPINGLASKATFGGYNILTGVTGSTINVHDIDTTAPIITLIGDDTINLSVGDIYTELGANAIDDTDDDISEKVTIGGDLVDTNTVGQYIVTYDVMDAAGNPALQVTRTVNVSQVGGNSYTITANPGPNGTIDPSTTTVNQGANILFTITPNAGYQVENVFVNGNSVGPLTAYEFTNVQGTATISATFIESVPTTLAITGFTLINADTDQDIMPLTDGQLINATTYATTNLAIKANTTSDVRSVHLLLSGNKTRNQTESVAPFTLFGDNLPTNDFFGELFAEGNYSLTASPYGSVGLNGSQGTPKTISFKFTNQNPICSNFNASIGNATNPSGCNINDGSIEINTVGFQGPLTYNWSHNPNLNASTANGLAAGTYSVTVTDVNGCTKNLSITLNGPTPPSVTLASFADVLVTDSPIALSGGNPSGGVYSGPGVSKNIFDPSIGSGIYAIVYTYEDINGCVNSATKTIQVGSPIANASVIVVDANTDLALFPLTNGMQIDKNTIGNSPLGIIYNADLNPGNVFFKLTGPINQNKSEGPSAPYSLFGDIGIDIQGKPFPIGNYTLVTSTTSGVQQTFNFAVVSGPPANVPPVVSLVGNTDNAVPYKINFSSAGSTDNDGRIASYSWDFGDGNTSTEQNPSHTYSVGGSYIISLTLTDDDGATSTKSISVTAVDPTINQPPIVVASASPTIGAAPLLVNFSSSGSNDADGAIVSYEWNFGDGNTSSLLYPSNTYNTPGSYNVSLTLTDDDNATSIKNISITVLDPIANQAPIAVARATPAIGTAPLIVAFSSSGSSDADGSIVSYEWNFGDGGTSTQANPSHTYVNPGNYVSTLTITDDEGANDIVSVQVKVNEPDNNAALFILNANNDTQLYTLTNGLQISKTDIGNTPLGIIFNPDLNPGYVYFTLTGPINQSKSEGPSAPYSLFGDIGIDIQGKPFPVGNYTLVARPSVGAVQTVNFSVVSGPPGNANPIAVATGNPDPNTAFKLNFSSAGSMDTDGNVVGYSWNFGDGNSSTLQNPTHTYSTAGPKTVTLSVTDDKGGVGTTSIQVTAVDPNDVDKVVSFTLINAIDNSQLHALENNVNITDGNNINIRANTDPEIVGSVKFELSGAITRTWIETSAPYALFGDTNGDYTSINLPVGAYTLKATPYTLGGASGNAGQSLIINFNVGQPVIAAKASVNSMVISPNPANESVAVSFDEPTQLTQIYVYDISGRLVKSLRMDPNKDLGSYLLGVQELPSGSYFVRTIDSKGKELQQQMAIKR</sequence>
<dbReference type="InterPro" id="IPR022409">
    <property type="entry name" value="PKD/Chitinase_dom"/>
</dbReference>
<evidence type="ECO:0000256" key="4">
    <source>
        <dbReference type="ARBA" id="ARBA00022737"/>
    </source>
</evidence>
<evidence type="ECO:0000313" key="8">
    <source>
        <dbReference type="EMBL" id="GGW32916.1"/>
    </source>
</evidence>
<keyword evidence="9" id="KW-1185">Reference proteome</keyword>
<dbReference type="InterPro" id="IPR000601">
    <property type="entry name" value="PKD_dom"/>
</dbReference>
<dbReference type="SUPFAM" id="SSF49384">
    <property type="entry name" value="Carbohydrate-binding domain"/>
    <property type="match status" value="1"/>
</dbReference>
<evidence type="ECO:0000256" key="6">
    <source>
        <dbReference type="ARBA" id="ARBA00023136"/>
    </source>
</evidence>
<feature type="domain" description="PKD" evidence="7">
    <location>
        <begin position="1117"/>
        <end position="1198"/>
    </location>
</feature>
<feature type="domain" description="PKD" evidence="7">
    <location>
        <begin position="917"/>
        <end position="1005"/>
    </location>
</feature>
<dbReference type="GO" id="GO:0030246">
    <property type="term" value="F:carbohydrate binding"/>
    <property type="evidence" value="ECO:0007669"/>
    <property type="project" value="InterPro"/>
</dbReference>
<dbReference type="PROSITE" id="PS50093">
    <property type="entry name" value="PKD"/>
    <property type="match status" value="4"/>
</dbReference>
<dbReference type="GO" id="GO:0005261">
    <property type="term" value="F:monoatomic cation channel activity"/>
    <property type="evidence" value="ECO:0007669"/>
    <property type="project" value="TreeGrafter"/>
</dbReference>